<dbReference type="InterPro" id="IPR002514">
    <property type="entry name" value="Transposase_8"/>
</dbReference>
<feature type="domain" description="Integrase catalytic" evidence="2">
    <location>
        <begin position="219"/>
        <end position="382"/>
    </location>
</feature>
<dbReference type="InterPro" id="IPR036397">
    <property type="entry name" value="RNaseH_sf"/>
</dbReference>
<comment type="similarity">
    <text evidence="1">Belongs to the transposase 8 family.</text>
</comment>
<dbReference type="PANTHER" id="PTHR46889:SF4">
    <property type="entry name" value="TRANSPOSASE INSO FOR INSERTION SEQUENCE ELEMENT IS911B-RELATED"/>
    <property type="match status" value="1"/>
</dbReference>
<reference evidence="3 4" key="1">
    <citation type="journal article" date="2022" name="Environ. Microbiol. Rep.">
        <title>Eco-phylogenetic analyses reveal divergent evolution of vitamin B12 metabolism in the marine bacterial family 'Psychromonadaceae'.</title>
        <authorList>
            <person name="Jin X."/>
            <person name="Yang Y."/>
            <person name="Cao H."/>
            <person name="Gao B."/>
            <person name="Zhao Z."/>
        </authorList>
    </citation>
    <scope>NUCLEOTIDE SEQUENCE [LARGE SCALE GENOMIC DNA]</scope>
    <source>
        <strain evidence="3 4">MKS20</strain>
    </source>
</reference>
<dbReference type="Pfam" id="PF01527">
    <property type="entry name" value="HTH_Tnp_1"/>
    <property type="match status" value="1"/>
</dbReference>
<dbReference type="InterPro" id="IPR048020">
    <property type="entry name" value="Transpos_IS3"/>
</dbReference>
<dbReference type="InterPro" id="IPR001584">
    <property type="entry name" value="Integrase_cat-core"/>
</dbReference>
<dbReference type="PROSITE" id="PS50994">
    <property type="entry name" value="INTEGRASE"/>
    <property type="match status" value="1"/>
</dbReference>
<proteinExistence type="inferred from homology"/>
<sequence>MSKRTRLTYSPEFRLEVAQEIVDKGRSVREVAESLELGKSTVDKWARQLKEERNGNLSSAMPMTPDQVKIRELERKIKRLEEDNTIPKKGFRSLDAGLAQRFALIRELSAYWGVERLCKAFEVNRSSYRYWVERHHELDPKRLKLISELKRWFGKSCGSAGQRTLQVLLADSGFKASRWLIRKLMKEKGLVSRQIPSHRYAKAEKEHLGIPNLLDRNFKPDAPNRVWTGDVTYVWTGSKWLYLAVVIDLFARRVVGWATSKSPDSELTKKALRMAYESRGKPKGLMFHSDQGCHYTSKTYRQLLWRFGIKQSLSRRGNCHDNAPTERFFRSFKTEWMPRSGYQSFAVGVEAINNYIIGYFNRYRPHQFNKGLSPQKAEAECFKTYNEVASFS</sequence>
<name>A0ABS8WBI9_9GAMM</name>
<evidence type="ECO:0000256" key="1">
    <source>
        <dbReference type="ARBA" id="ARBA00009964"/>
    </source>
</evidence>
<protein>
    <submittedName>
        <fullName evidence="3">IS3 family transposase</fullName>
    </submittedName>
</protein>
<dbReference type="SUPFAM" id="SSF53098">
    <property type="entry name" value="Ribonuclease H-like"/>
    <property type="match status" value="1"/>
</dbReference>
<dbReference type="NCBIfam" id="NF033516">
    <property type="entry name" value="transpos_IS3"/>
    <property type="match status" value="1"/>
</dbReference>
<dbReference type="InterPro" id="IPR012337">
    <property type="entry name" value="RNaseH-like_sf"/>
</dbReference>
<accession>A0ABS8WBI9</accession>
<evidence type="ECO:0000313" key="3">
    <source>
        <dbReference type="EMBL" id="MCE2596377.1"/>
    </source>
</evidence>
<keyword evidence="4" id="KW-1185">Reference proteome</keyword>
<dbReference type="InterPro" id="IPR009057">
    <property type="entry name" value="Homeodomain-like_sf"/>
</dbReference>
<evidence type="ECO:0000259" key="2">
    <source>
        <dbReference type="PROSITE" id="PS50994"/>
    </source>
</evidence>
<dbReference type="SUPFAM" id="SSF46689">
    <property type="entry name" value="Homeodomain-like"/>
    <property type="match status" value="1"/>
</dbReference>
<dbReference type="EMBL" id="JAIMJA010000018">
    <property type="protein sequence ID" value="MCE2596377.1"/>
    <property type="molecule type" value="Genomic_DNA"/>
</dbReference>
<dbReference type="Proteomes" id="UP001201273">
    <property type="component" value="Unassembled WGS sequence"/>
</dbReference>
<dbReference type="PANTHER" id="PTHR46889">
    <property type="entry name" value="TRANSPOSASE INSF FOR INSERTION SEQUENCE IS3B-RELATED"/>
    <property type="match status" value="1"/>
</dbReference>
<dbReference type="Gene3D" id="3.30.420.10">
    <property type="entry name" value="Ribonuclease H-like superfamily/Ribonuclease H"/>
    <property type="match status" value="1"/>
</dbReference>
<dbReference type="InterPro" id="IPR050900">
    <property type="entry name" value="Transposase_IS3/IS150/IS904"/>
</dbReference>
<dbReference type="Pfam" id="PF00665">
    <property type="entry name" value="rve"/>
    <property type="match status" value="1"/>
</dbReference>
<evidence type="ECO:0000313" key="4">
    <source>
        <dbReference type="Proteomes" id="UP001201273"/>
    </source>
</evidence>
<dbReference type="Pfam" id="PF13333">
    <property type="entry name" value="rve_2"/>
    <property type="match status" value="1"/>
</dbReference>
<organism evidence="3 4">
    <name type="scientific">Motilimonas cestriensis</name>
    <dbReference type="NCBI Taxonomy" id="2742685"/>
    <lineage>
        <taxon>Bacteria</taxon>
        <taxon>Pseudomonadati</taxon>
        <taxon>Pseudomonadota</taxon>
        <taxon>Gammaproteobacteria</taxon>
        <taxon>Alteromonadales</taxon>
        <taxon>Alteromonadales genera incertae sedis</taxon>
        <taxon>Motilimonas</taxon>
    </lineage>
</organism>
<gene>
    <name evidence="3" type="ORF">K6Y31_16380</name>
</gene>
<comment type="caution">
    <text evidence="3">The sequence shown here is derived from an EMBL/GenBank/DDBJ whole genome shotgun (WGS) entry which is preliminary data.</text>
</comment>